<dbReference type="Proteomes" id="UP001597173">
    <property type="component" value="Unassembled WGS sequence"/>
</dbReference>
<keyword evidence="3 6" id="KW-0808">Transferase</keyword>
<evidence type="ECO:0000259" key="5">
    <source>
        <dbReference type="Pfam" id="PF00551"/>
    </source>
</evidence>
<name>A0ABW3YP72_MYCRA</name>
<evidence type="ECO:0000256" key="3">
    <source>
        <dbReference type="ARBA" id="ARBA00022679"/>
    </source>
</evidence>
<keyword evidence="4" id="KW-0658">Purine biosynthesis</keyword>
<comment type="pathway">
    <text evidence="1">Purine metabolism; IMP biosynthesis via de novo pathway; N(2)-formyl-N(1)-(5-phospho-D-ribosyl)glycinamide from N(1)-(5-phospho-D-ribosyl)glycinamide (10-formyl THF route): step 1/1.</text>
</comment>
<organism evidence="6 7">
    <name type="scientific">Mycoplana ramosa</name>
    <name type="common">Mycoplana bullata</name>
    <dbReference type="NCBI Taxonomy" id="40837"/>
    <lineage>
        <taxon>Bacteria</taxon>
        <taxon>Pseudomonadati</taxon>
        <taxon>Pseudomonadota</taxon>
        <taxon>Alphaproteobacteria</taxon>
        <taxon>Hyphomicrobiales</taxon>
        <taxon>Rhizobiaceae</taxon>
        <taxon>Mycoplana</taxon>
    </lineage>
</organism>
<evidence type="ECO:0000256" key="1">
    <source>
        <dbReference type="ARBA" id="ARBA00005054"/>
    </source>
</evidence>
<dbReference type="SUPFAM" id="SSF53328">
    <property type="entry name" value="Formyltransferase"/>
    <property type="match status" value="1"/>
</dbReference>
<sequence>MPDVPTTMGARVVVLTQGGPNPEILINTLKRHFPDLVVIEEAPESKKRMLRQKARRFGWLQAIGQMATMAVSKFGKPFTRTRAQEIIQQFHVDPQPDPSLKRFQIDSANGPDFRRLIDELKPAVLFLVSCRLLTRSALEAIPCPVLNFHAGINPAYRGQQGGYWSRVMRDEENFGATVHLVDAGVDTGDVLFQVRVTPSTKDTMHTYPLLLTAAGTSIAVRAVGAALSGNLRPQELKTTKSRQWYHPTIWTWVWNGITRGIW</sequence>
<protein>
    <recommendedName>
        <fullName evidence="2">phosphoribosylglycinamide formyltransferase 1</fullName>
        <ecNumber evidence="2">2.1.2.2</ecNumber>
    </recommendedName>
</protein>
<keyword evidence="7" id="KW-1185">Reference proteome</keyword>
<comment type="caution">
    <text evidence="6">The sequence shown here is derived from an EMBL/GenBank/DDBJ whole genome shotgun (WGS) entry which is preliminary data.</text>
</comment>
<dbReference type="Gene3D" id="3.40.50.170">
    <property type="entry name" value="Formyl transferase, N-terminal domain"/>
    <property type="match status" value="1"/>
</dbReference>
<dbReference type="InterPro" id="IPR002376">
    <property type="entry name" value="Formyl_transf_N"/>
</dbReference>
<dbReference type="GO" id="GO:0016740">
    <property type="term" value="F:transferase activity"/>
    <property type="evidence" value="ECO:0007669"/>
    <property type="project" value="UniProtKB-KW"/>
</dbReference>
<feature type="domain" description="Formyl transferase N-terminal" evidence="5">
    <location>
        <begin position="93"/>
        <end position="217"/>
    </location>
</feature>
<accession>A0ABW3YP72</accession>
<evidence type="ECO:0000256" key="4">
    <source>
        <dbReference type="ARBA" id="ARBA00022755"/>
    </source>
</evidence>
<reference evidence="7" key="1">
    <citation type="journal article" date="2019" name="Int. J. Syst. Evol. Microbiol.">
        <title>The Global Catalogue of Microorganisms (GCM) 10K type strain sequencing project: providing services to taxonomists for standard genome sequencing and annotation.</title>
        <authorList>
            <consortium name="The Broad Institute Genomics Platform"/>
            <consortium name="The Broad Institute Genome Sequencing Center for Infectious Disease"/>
            <person name="Wu L."/>
            <person name="Ma J."/>
        </authorList>
    </citation>
    <scope>NUCLEOTIDE SEQUENCE [LARGE SCALE GENOMIC DNA]</scope>
    <source>
        <strain evidence="7">CCUG 55609</strain>
    </source>
</reference>
<evidence type="ECO:0000256" key="2">
    <source>
        <dbReference type="ARBA" id="ARBA00012254"/>
    </source>
</evidence>
<dbReference type="RefSeq" id="WP_374839768.1">
    <property type="nucleotide sequence ID" value="NZ_JBHEEW010000010.1"/>
</dbReference>
<proteinExistence type="predicted"/>
<evidence type="ECO:0000313" key="6">
    <source>
        <dbReference type="EMBL" id="MFD1326401.1"/>
    </source>
</evidence>
<dbReference type="InterPro" id="IPR036477">
    <property type="entry name" value="Formyl_transf_N_sf"/>
</dbReference>
<evidence type="ECO:0000313" key="7">
    <source>
        <dbReference type="Proteomes" id="UP001597173"/>
    </source>
</evidence>
<dbReference type="PANTHER" id="PTHR43369:SF2">
    <property type="entry name" value="PHOSPHORIBOSYLGLYCINAMIDE FORMYLTRANSFERASE"/>
    <property type="match status" value="1"/>
</dbReference>
<dbReference type="PANTHER" id="PTHR43369">
    <property type="entry name" value="PHOSPHORIBOSYLGLYCINAMIDE FORMYLTRANSFERASE"/>
    <property type="match status" value="1"/>
</dbReference>
<dbReference type="EC" id="2.1.2.2" evidence="2"/>
<dbReference type="Pfam" id="PF00551">
    <property type="entry name" value="Formyl_trans_N"/>
    <property type="match status" value="1"/>
</dbReference>
<dbReference type="CDD" id="cd08653">
    <property type="entry name" value="FMT_core_like_3"/>
    <property type="match status" value="1"/>
</dbReference>
<gene>
    <name evidence="6" type="ORF">ACFQ33_00605</name>
</gene>
<dbReference type="EMBL" id="JBHTNF010000001">
    <property type="protein sequence ID" value="MFD1326401.1"/>
    <property type="molecule type" value="Genomic_DNA"/>
</dbReference>